<reference evidence="3" key="1">
    <citation type="submission" date="2017-02" db="UniProtKB">
        <authorList>
            <consortium name="WormBaseParasite"/>
        </authorList>
    </citation>
    <scope>IDENTIFICATION</scope>
</reference>
<sequence length="69" mass="7894">MATMTMRKMWIPTKDIFGIQSNGCGLAFIYERKRAMICDDCVLVEVGLYCISPTSRRVLGVELTFEIDR</sequence>
<proteinExistence type="predicted"/>
<name>A0A0R3VWH4_TAEAS</name>
<protein>
    <submittedName>
        <fullName evidence="1 3">Uncharacterized protein</fullName>
    </submittedName>
</protein>
<evidence type="ECO:0000313" key="3">
    <source>
        <dbReference type="WBParaSite" id="TASK_0000176801-mRNA-1"/>
    </source>
</evidence>
<accession>A0A0R3VWH4</accession>
<evidence type="ECO:0000313" key="2">
    <source>
        <dbReference type="Proteomes" id="UP000282613"/>
    </source>
</evidence>
<evidence type="ECO:0000313" key="1">
    <source>
        <dbReference type="EMBL" id="VDK23643.1"/>
    </source>
</evidence>
<gene>
    <name evidence="1" type="ORF">TASK_LOCUS1769</name>
</gene>
<keyword evidence="2" id="KW-1185">Reference proteome</keyword>
<dbReference type="EMBL" id="UYRS01000578">
    <property type="protein sequence ID" value="VDK23643.1"/>
    <property type="molecule type" value="Genomic_DNA"/>
</dbReference>
<dbReference type="WBParaSite" id="TASK_0000176801-mRNA-1">
    <property type="protein sequence ID" value="TASK_0000176801-mRNA-1"/>
    <property type="gene ID" value="TASK_0000176801"/>
</dbReference>
<dbReference type="AlphaFoldDB" id="A0A0R3VWH4"/>
<dbReference type="Proteomes" id="UP000282613">
    <property type="component" value="Unassembled WGS sequence"/>
</dbReference>
<reference evidence="1 2" key="2">
    <citation type="submission" date="2018-11" db="EMBL/GenBank/DDBJ databases">
        <authorList>
            <consortium name="Pathogen Informatics"/>
        </authorList>
    </citation>
    <scope>NUCLEOTIDE SEQUENCE [LARGE SCALE GENOMIC DNA]</scope>
</reference>
<organism evidence="3">
    <name type="scientific">Taenia asiatica</name>
    <name type="common">Asian tapeworm</name>
    <dbReference type="NCBI Taxonomy" id="60517"/>
    <lineage>
        <taxon>Eukaryota</taxon>
        <taxon>Metazoa</taxon>
        <taxon>Spiralia</taxon>
        <taxon>Lophotrochozoa</taxon>
        <taxon>Platyhelminthes</taxon>
        <taxon>Cestoda</taxon>
        <taxon>Eucestoda</taxon>
        <taxon>Cyclophyllidea</taxon>
        <taxon>Taeniidae</taxon>
        <taxon>Taenia</taxon>
    </lineage>
</organism>